<dbReference type="OrthoDB" id="10261046at2759"/>
<accession>A0A8C0PR20</accession>
<protein>
    <submittedName>
        <fullName evidence="8">Adaptor related protein complex 3 subunit sigma 2</fullName>
    </submittedName>
</protein>
<comment type="similarity">
    <text evidence="2">Belongs to the adaptor complexes small subunit family.</text>
</comment>
<dbReference type="Ensembl" id="ENSCAFT00040003327.1">
    <property type="protein sequence ID" value="ENSCAFP00040002850.1"/>
    <property type="gene ID" value="ENSCAFG00040001768.1"/>
</dbReference>
<reference evidence="8" key="2">
    <citation type="submission" date="2025-08" db="UniProtKB">
        <authorList>
            <consortium name="Ensembl"/>
        </authorList>
    </citation>
    <scope>IDENTIFICATION</scope>
</reference>
<feature type="compositionally biased region" description="Basic residues" evidence="6">
    <location>
        <begin position="59"/>
        <end position="74"/>
    </location>
</feature>
<evidence type="ECO:0000256" key="1">
    <source>
        <dbReference type="ARBA" id="ARBA00004184"/>
    </source>
</evidence>
<reference evidence="8" key="1">
    <citation type="submission" date="2018-10" db="EMBL/GenBank/DDBJ databases">
        <title>De novo assembly of a Great Dane genome.</title>
        <authorList>
            <person name="Kidd J.M."/>
            <person name="Pendleton A.L."/>
            <person name="Shen F."/>
            <person name="Emery S."/>
        </authorList>
    </citation>
    <scope>NUCLEOTIDE SEQUENCE [LARGE SCALE GENOMIC DNA]</scope>
    <source>
        <strain evidence="8">Great Dane</strain>
    </source>
</reference>
<keyword evidence="3" id="KW-0813">Transport</keyword>
<dbReference type="GO" id="GO:0012505">
    <property type="term" value="C:endomembrane system"/>
    <property type="evidence" value="ECO:0007669"/>
    <property type="project" value="UniProtKB-SubCell"/>
</dbReference>
<organism evidence="8 9">
    <name type="scientific">Canis lupus familiaris</name>
    <name type="common">Dog</name>
    <name type="synonym">Canis familiaris</name>
    <dbReference type="NCBI Taxonomy" id="9615"/>
    <lineage>
        <taxon>Eukaryota</taxon>
        <taxon>Metazoa</taxon>
        <taxon>Chordata</taxon>
        <taxon>Craniata</taxon>
        <taxon>Vertebrata</taxon>
        <taxon>Euteleostomi</taxon>
        <taxon>Mammalia</taxon>
        <taxon>Eutheria</taxon>
        <taxon>Laurasiatheria</taxon>
        <taxon>Carnivora</taxon>
        <taxon>Caniformia</taxon>
        <taxon>Canidae</taxon>
        <taxon>Canis</taxon>
    </lineage>
</organism>
<dbReference type="GO" id="GO:0015031">
    <property type="term" value="P:protein transport"/>
    <property type="evidence" value="ECO:0007669"/>
    <property type="project" value="UniProtKB-KW"/>
</dbReference>
<evidence type="ECO:0000313" key="9">
    <source>
        <dbReference type="Proteomes" id="UP000694542"/>
    </source>
</evidence>
<dbReference type="PANTHER" id="PTHR11753">
    <property type="entry name" value="ADAPTOR COMPLEXES SMALL SUBUNIT FAMILY"/>
    <property type="match status" value="1"/>
</dbReference>
<dbReference type="InterPro" id="IPR011012">
    <property type="entry name" value="Longin-like_dom_sf"/>
</dbReference>
<feature type="region of interest" description="Disordered" evidence="6">
    <location>
        <begin position="25"/>
        <end position="113"/>
    </location>
</feature>
<evidence type="ECO:0000313" key="8">
    <source>
        <dbReference type="Ensembl" id="ENSCAFP00040002850.1"/>
    </source>
</evidence>
<evidence type="ECO:0000256" key="2">
    <source>
        <dbReference type="ARBA" id="ARBA00006972"/>
    </source>
</evidence>
<dbReference type="Gene3D" id="3.30.450.60">
    <property type="match status" value="1"/>
</dbReference>
<evidence type="ECO:0000256" key="3">
    <source>
        <dbReference type="ARBA" id="ARBA00022448"/>
    </source>
</evidence>
<evidence type="ECO:0000256" key="6">
    <source>
        <dbReference type="SAM" id="MobiDB-lite"/>
    </source>
</evidence>
<feature type="domain" description="AP complex mu/sigma subunit" evidence="7">
    <location>
        <begin position="155"/>
        <end position="210"/>
    </location>
</feature>
<dbReference type="SUPFAM" id="SSF64356">
    <property type="entry name" value="SNARE-like"/>
    <property type="match status" value="1"/>
</dbReference>
<evidence type="ECO:0000256" key="4">
    <source>
        <dbReference type="ARBA" id="ARBA00022927"/>
    </source>
</evidence>
<feature type="compositionally biased region" description="Basic and acidic residues" evidence="6">
    <location>
        <begin position="38"/>
        <end position="55"/>
    </location>
</feature>
<comment type="subcellular location">
    <subcellularLocation>
        <location evidence="1">Endomembrane system</location>
        <topology evidence="1">Peripheral membrane protein</topology>
    </subcellularLocation>
</comment>
<proteinExistence type="inferred from homology"/>
<keyword evidence="5" id="KW-0472">Membrane</keyword>
<evidence type="ECO:0000256" key="5">
    <source>
        <dbReference type="ARBA" id="ARBA00023136"/>
    </source>
</evidence>
<dbReference type="Proteomes" id="UP000694542">
    <property type="component" value="Chromosome 3"/>
</dbReference>
<keyword evidence="4" id="KW-0653">Protein transport</keyword>
<sequence>VFAGTGSAAVLGASAPASALLTCSARGSAAGGPSRRAPRPDLDGRAAASRGDDPAQPRGPRRPGPRRAPRRAPRRPTWSFLLGAQGSRTLGRGRTFPRAPRRRAPSGSGRVVTEGDALWEPPALEETWPAKMIQAILVFNNHGKPRLVRFYQRFVFVETLDKCFENVCELDLIFHMDKVHYILQEVVMGGMVLETNMNEIVAQIEAQNRLEKSEGGLSAAPARAVSAVKNINLPEIPRNINIGDLNIKVPNLSQFV</sequence>
<evidence type="ECO:0000259" key="7">
    <source>
        <dbReference type="Pfam" id="PF01217"/>
    </source>
</evidence>
<dbReference type="AlphaFoldDB" id="A0A8C0PR20"/>
<gene>
    <name evidence="8" type="primary">AP3S2</name>
</gene>
<name>A0A8C0PR20_CANLF</name>
<dbReference type="Pfam" id="PF01217">
    <property type="entry name" value="Clat_adaptor_s"/>
    <property type="match status" value="1"/>
</dbReference>
<dbReference type="InterPro" id="IPR016635">
    <property type="entry name" value="AP_complex_ssu"/>
</dbReference>
<dbReference type="InterPro" id="IPR022775">
    <property type="entry name" value="AP_mu_sigma_su"/>
</dbReference>